<dbReference type="Proteomes" id="UP000298652">
    <property type="component" value="Chromosome 3"/>
</dbReference>
<evidence type="ECO:0000313" key="1">
    <source>
        <dbReference type="EMBL" id="TKW28109.1"/>
    </source>
</evidence>
<sequence>MVTNTLKIQRTCFLKHSSILEKLTLQLFSKIYTSMTDLKMIGRSSSMDRSVAISENLKEIEITCEVVDEEVHKVLKFLCSII</sequence>
<dbReference type="Gramene" id="TKW28109">
    <property type="protein sequence ID" value="TKW28109"/>
    <property type="gene ID" value="SEVIR_3G303700v2"/>
</dbReference>
<evidence type="ECO:0000313" key="2">
    <source>
        <dbReference type="Proteomes" id="UP000298652"/>
    </source>
</evidence>
<dbReference type="OMA" id="KCCVVDE"/>
<protein>
    <submittedName>
        <fullName evidence="1">Uncharacterized protein</fullName>
    </submittedName>
</protein>
<dbReference type="AlphaFoldDB" id="A0A4U6VKL2"/>
<reference evidence="1" key="1">
    <citation type="submission" date="2019-03" db="EMBL/GenBank/DDBJ databases">
        <title>WGS assembly of Setaria viridis.</title>
        <authorList>
            <person name="Huang P."/>
            <person name="Jenkins J."/>
            <person name="Grimwood J."/>
            <person name="Barry K."/>
            <person name="Healey A."/>
            <person name="Mamidi S."/>
            <person name="Sreedasyam A."/>
            <person name="Shu S."/>
            <person name="Feldman M."/>
            <person name="Wu J."/>
            <person name="Yu Y."/>
            <person name="Chen C."/>
            <person name="Johnson J."/>
            <person name="Rokhsar D."/>
            <person name="Baxter I."/>
            <person name="Schmutz J."/>
            <person name="Brutnell T."/>
            <person name="Kellogg E."/>
        </authorList>
    </citation>
    <scope>NUCLEOTIDE SEQUENCE [LARGE SCALE GENOMIC DNA]</scope>
</reference>
<gene>
    <name evidence="1" type="ORF">SEVIR_3G303700v2</name>
</gene>
<name>A0A4U6VKL2_SETVI</name>
<accession>A0A4U6VKL2</accession>
<proteinExistence type="predicted"/>
<dbReference type="EMBL" id="CM016554">
    <property type="protein sequence ID" value="TKW28109.1"/>
    <property type="molecule type" value="Genomic_DNA"/>
</dbReference>
<dbReference type="InterPro" id="IPR053197">
    <property type="entry name" value="F-box_SCFL_complex_component"/>
</dbReference>
<organism evidence="1 2">
    <name type="scientific">Setaria viridis</name>
    <name type="common">Green bristlegrass</name>
    <name type="synonym">Setaria italica subsp. viridis</name>
    <dbReference type="NCBI Taxonomy" id="4556"/>
    <lineage>
        <taxon>Eukaryota</taxon>
        <taxon>Viridiplantae</taxon>
        <taxon>Streptophyta</taxon>
        <taxon>Embryophyta</taxon>
        <taxon>Tracheophyta</taxon>
        <taxon>Spermatophyta</taxon>
        <taxon>Magnoliopsida</taxon>
        <taxon>Liliopsida</taxon>
        <taxon>Poales</taxon>
        <taxon>Poaceae</taxon>
        <taxon>PACMAD clade</taxon>
        <taxon>Panicoideae</taxon>
        <taxon>Panicodae</taxon>
        <taxon>Paniceae</taxon>
        <taxon>Cenchrinae</taxon>
        <taxon>Setaria</taxon>
    </lineage>
</organism>
<dbReference type="PANTHER" id="PTHR34223:SF80">
    <property type="entry name" value="OS11G0205900 PROTEIN"/>
    <property type="match status" value="1"/>
</dbReference>
<keyword evidence="2" id="KW-1185">Reference proteome</keyword>
<dbReference type="PANTHER" id="PTHR34223">
    <property type="entry name" value="OS11G0201299 PROTEIN"/>
    <property type="match status" value="1"/>
</dbReference>